<feature type="compositionally biased region" description="Polar residues" evidence="1">
    <location>
        <begin position="213"/>
        <end position="226"/>
    </location>
</feature>
<feature type="region of interest" description="Disordered" evidence="1">
    <location>
        <begin position="172"/>
        <end position="299"/>
    </location>
</feature>
<feature type="region of interest" description="Disordered" evidence="1">
    <location>
        <begin position="1"/>
        <end position="66"/>
    </location>
</feature>
<dbReference type="EMBL" id="BKCJ010006018">
    <property type="protein sequence ID" value="GEU69896.1"/>
    <property type="molecule type" value="Genomic_DNA"/>
</dbReference>
<protein>
    <submittedName>
        <fullName evidence="2">Uncharacterized protein</fullName>
    </submittedName>
</protein>
<dbReference type="AlphaFoldDB" id="A0A6L2M7A1"/>
<organism evidence="2">
    <name type="scientific">Tanacetum cinerariifolium</name>
    <name type="common">Dalmatian daisy</name>
    <name type="synonym">Chrysanthemum cinerariifolium</name>
    <dbReference type="NCBI Taxonomy" id="118510"/>
    <lineage>
        <taxon>Eukaryota</taxon>
        <taxon>Viridiplantae</taxon>
        <taxon>Streptophyta</taxon>
        <taxon>Embryophyta</taxon>
        <taxon>Tracheophyta</taxon>
        <taxon>Spermatophyta</taxon>
        <taxon>Magnoliopsida</taxon>
        <taxon>eudicotyledons</taxon>
        <taxon>Gunneridae</taxon>
        <taxon>Pentapetalae</taxon>
        <taxon>asterids</taxon>
        <taxon>campanulids</taxon>
        <taxon>Asterales</taxon>
        <taxon>Asteraceae</taxon>
        <taxon>Asteroideae</taxon>
        <taxon>Anthemideae</taxon>
        <taxon>Anthemidinae</taxon>
        <taxon>Tanacetum</taxon>
    </lineage>
</organism>
<feature type="compositionally biased region" description="Basic residues" evidence="1">
    <location>
        <begin position="53"/>
        <end position="66"/>
    </location>
</feature>
<feature type="region of interest" description="Disordered" evidence="1">
    <location>
        <begin position="330"/>
        <end position="362"/>
    </location>
</feature>
<feature type="compositionally biased region" description="Pro residues" evidence="1">
    <location>
        <begin position="341"/>
        <end position="356"/>
    </location>
</feature>
<accession>A0A6L2M7A1</accession>
<reference evidence="2" key="1">
    <citation type="journal article" date="2019" name="Sci. Rep.">
        <title>Draft genome of Tanacetum cinerariifolium, the natural source of mosquito coil.</title>
        <authorList>
            <person name="Yamashiro T."/>
            <person name="Shiraishi A."/>
            <person name="Satake H."/>
            <person name="Nakayama K."/>
        </authorList>
    </citation>
    <scope>NUCLEOTIDE SEQUENCE</scope>
</reference>
<feature type="compositionally biased region" description="Polar residues" evidence="1">
    <location>
        <begin position="261"/>
        <end position="273"/>
    </location>
</feature>
<feature type="compositionally biased region" description="Polar residues" evidence="1">
    <location>
        <begin position="705"/>
        <end position="722"/>
    </location>
</feature>
<feature type="compositionally biased region" description="Basic and acidic residues" evidence="1">
    <location>
        <begin position="278"/>
        <end position="290"/>
    </location>
</feature>
<feature type="region of interest" description="Disordered" evidence="1">
    <location>
        <begin position="701"/>
        <end position="722"/>
    </location>
</feature>
<sequence length="764" mass="84607">MAVENVHAKNVPALALPIRRVAAKQTGRGEPAVPEPSVPKADKETPNEPSPAKRSKGGLVGKRRKPKSILRLVDEYADEGVPISEPRVDDEETDHQQAVELSLKDLEARNQGPTRNMVIREPNFRRIQSFLEVQVKGKEKIIEEKVAYTLLDLNTLKKKSAADEYILQRCTPKTAKPTGSSSQPEDKGITMTNSEMESDEAGSNPGKQDEGQARSNPGNAAESQPKPSHVVHAGPTLKPMDLEFTDASTQQNLEKMDEEFTTTAYPNEVSFTGQFFVDKPHEEEPEKTNDESEETGSYKIYEDHKNLSEALEKSMDRDHSDQLQADLAEAHKKRRKRPDPPRTPSGSSPPPLPPPRASSAPGASEEWTQELWILQNFLLLLSGSLPPPPPSLGGLVLQELLELHGLHNYLHLANALATTYQAPIESSLLKKTRDMRTFMNWYCQKTSFIFSFGWKSVTRCLQIRLTRLIQKVEDLQLSIESYQKQLNITKPGWDAKGFEYKHDYTIIESPCAVVFPVSNNERNIMMFNKIYKFSDGMMTNILEALDYKVKEYKVNRLNSDSRPEGSSETWIALLVVESDIYTGNPVKEILLKLNVPDHRIDKVFTIRGSGFPNVLQFISYPEILTKKPSSTGSTDVGVATTNGIVRDAGETSKEPDDHLGDAGVSTGVRTRGMMHSMSNSAPTSYVLCFVPSASSSARRSAASYPKSTGSSVNKCPDTSSVKEGSDMVLVMKMVKRSQDSGEVEYDGKVVLVSDASMSSDSSSV</sequence>
<proteinExistence type="predicted"/>
<comment type="caution">
    <text evidence="2">The sequence shown here is derived from an EMBL/GenBank/DDBJ whole genome shotgun (WGS) entry which is preliminary data.</text>
</comment>
<evidence type="ECO:0000313" key="2">
    <source>
        <dbReference type="EMBL" id="GEU69896.1"/>
    </source>
</evidence>
<gene>
    <name evidence="2" type="ORF">Tci_041874</name>
</gene>
<name>A0A6L2M7A1_TANCI</name>
<evidence type="ECO:0000256" key="1">
    <source>
        <dbReference type="SAM" id="MobiDB-lite"/>
    </source>
</evidence>